<feature type="compositionally biased region" description="Basic residues" evidence="1">
    <location>
        <begin position="1124"/>
        <end position="1135"/>
    </location>
</feature>
<organism evidence="2 3">
    <name type="scientific">Ignelater luminosus</name>
    <name type="common">Cucubano</name>
    <name type="synonym">Pyrophorus luminosus</name>
    <dbReference type="NCBI Taxonomy" id="2038154"/>
    <lineage>
        <taxon>Eukaryota</taxon>
        <taxon>Metazoa</taxon>
        <taxon>Ecdysozoa</taxon>
        <taxon>Arthropoda</taxon>
        <taxon>Hexapoda</taxon>
        <taxon>Insecta</taxon>
        <taxon>Pterygota</taxon>
        <taxon>Neoptera</taxon>
        <taxon>Endopterygota</taxon>
        <taxon>Coleoptera</taxon>
        <taxon>Polyphaga</taxon>
        <taxon>Elateriformia</taxon>
        <taxon>Elateroidea</taxon>
        <taxon>Elateridae</taxon>
        <taxon>Agrypninae</taxon>
        <taxon>Pyrophorini</taxon>
        <taxon>Ignelater</taxon>
    </lineage>
</organism>
<feature type="non-terminal residue" evidence="2">
    <location>
        <position position="1649"/>
    </location>
</feature>
<feature type="compositionally biased region" description="Basic residues" evidence="1">
    <location>
        <begin position="1181"/>
        <end position="1190"/>
    </location>
</feature>
<feature type="region of interest" description="Disordered" evidence="1">
    <location>
        <begin position="411"/>
        <end position="702"/>
    </location>
</feature>
<feature type="compositionally biased region" description="Basic residues" evidence="1">
    <location>
        <begin position="1374"/>
        <end position="1389"/>
    </location>
</feature>
<feature type="region of interest" description="Disordered" evidence="1">
    <location>
        <begin position="320"/>
        <end position="339"/>
    </location>
</feature>
<reference evidence="2" key="1">
    <citation type="submission" date="2019-08" db="EMBL/GenBank/DDBJ databases">
        <title>The genome of the North American firefly Photinus pyralis.</title>
        <authorList>
            <consortium name="Photinus pyralis genome working group"/>
            <person name="Fallon T.R."/>
            <person name="Sander Lower S.E."/>
            <person name="Weng J.-K."/>
        </authorList>
    </citation>
    <scope>NUCLEOTIDE SEQUENCE</scope>
    <source>
        <strain evidence="2">TRF0915ILg1</strain>
        <tissue evidence="2">Whole body</tissue>
    </source>
</reference>
<name>A0A8K0CZN0_IGNLU</name>
<feature type="compositionally biased region" description="Low complexity" evidence="1">
    <location>
        <begin position="625"/>
        <end position="643"/>
    </location>
</feature>
<feature type="compositionally biased region" description="Low complexity" evidence="1">
    <location>
        <begin position="461"/>
        <end position="483"/>
    </location>
</feature>
<accession>A0A8K0CZN0</accession>
<feature type="compositionally biased region" description="Polar residues" evidence="1">
    <location>
        <begin position="363"/>
        <end position="385"/>
    </location>
</feature>
<protein>
    <submittedName>
        <fullName evidence="2">Uncharacterized protein</fullName>
    </submittedName>
</protein>
<feature type="compositionally biased region" description="Basic and acidic residues" evidence="1">
    <location>
        <begin position="566"/>
        <end position="588"/>
    </location>
</feature>
<feature type="region of interest" description="Disordered" evidence="1">
    <location>
        <begin position="1523"/>
        <end position="1544"/>
    </location>
</feature>
<comment type="caution">
    <text evidence="2">The sequence shown here is derived from an EMBL/GenBank/DDBJ whole genome shotgun (WGS) entry which is preliminary data.</text>
</comment>
<feature type="compositionally biased region" description="Basic residues" evidence="1">
    <location>
        <begin position="1282"/>
        <end position="1295"/>
    </location>
</feature>
<feature type="region of interest" description="Disordered" evidence="1">
    <location>
        <begin position="1076"/>
        <end position="1160"/>
    </location>
</feature>
<feature type="compositionally biased region" description="Basic residues" evidence="1">
    <location>
        <begin position="611"/>
        <end position="624"/>
    </location>
</feature>
<feature type="compositionally biased region" description="Basic and acidic residues" evidence="1">
    <location>
        <begin position="661"/>
        <end position="688"/>
    </location>
</feature>
<feature type="compositionally biased region" description="Basic and acidic residues" evidence="1">
    <location>
        <begin position="1628"/>
        <end position="1649"/>
    </location>
</feature>
<feature type="compositionally biased region" description="Low complexity" evidence="1">
    <location>
        <begin position="1252"/>
        <end position="1261"/>
    </location>
</feature>
<feature type="compositionally biased region" description="Basic and acidic residues" evidence="1">
    <location>
        <begin position="1534"/>
        <end position="1544"/>
    </location>
</feature>
<feature type="compositionally biased region" description="Low complexity" evidence="1">
    <location>
        <begin position="1339"/>
        <end position="1353"/>
    </location>
</feature>
<proteinExistence type="predicted"/>
<feature type="compositionally biased region" description="Basic and acidic residues" evidence="1">
    <location>
        <begin position="1410"/>
        <end position="1424"/>
    </location>
</feature>
<feature type="compositionally biased region" description="Pro residues" evidence="1">
    <location>
        <begin position="500"/>
        <end position="516"/>
    </location>
</feature>
<evidence type="ECO:0000256" key="1">
    <source>
        <dbReference type="SAM" id="MobiDB-lite"/>
    </source>
</evidence>
<feature type="compositionally biased region" description="Basic residues" evidence="1">
    <location>
        <begin position="644"/>
        <end position="660"/>
    </location>
</feature>
<feature type="region of interest" description="Disordered" evidence="1">
    <location>
        <begin position="354"/>
        <end position="398"/>
    </location>
</feature>
<evidence type="ECO:0000313" key="3">
    <source>
        <dbReference type="Proteomes" id="UP000801492"/>
    </source>
</evidence>
<feature type="compositionally biased region" description="Polar residues" evidence="1">
    <location>
        <begin position="538"/>
        <end position="558"/>
    </location>
</feature>
<feature type="region of interest" description="Disordered" evidence="1">
    <location>
        <begin position="1607"/>
        <end position="1649"/>
    </location>
</feature>
<feature type="compositionally biased region" description="Basic residues" evidence="1">
    <location>
        <begin position="1399"/>
        <end position="1409"/>
    </location>
</feature>
<feature type="compositionally biased region" description="Basic and acidic residues" evidence="1">
    <location>
        <begin position="1231"/>
        <end position="1248"/>
    </location>
</feature>
<feature type="compositionally biased region" description="Low complexity" evidence="1">
    <location>
        <begin position="1318"/>
        <end position="1329"/>
    </location>
</feature>
<feature type="compositionally biased region" description="Basic residues" evidence="1">
    <location>
        <begin position="1214"/>
        <end position="1230"/>
    </location>
</feature>
<sequence>MKLFQLPNNTSALYHANLLDFSRSRSDDEGFEDRVSPRTSFLSKEIQNGHKCKECEEHQQQQTLWNTIANHAWSKKIAKLPWNKYVAFIGITTMVQQEEEEVCEECCMGMPPHVLCECAQDEINICQQSMMCECLNNDMNICGAPTGICGSPTGICGSPTGICGAPNGICGAHTGICGAHAGMYGEPTGMYGTSTGTCGAHSNICGMPSNICGSPTNICGMPNNICGSPTNVCGMPNNICGDIYGQNEYNICGTQTDVCGAQKAKKNEIELKRCPCAVKLPSKKVESGTSDYRESRQSCDESDSDIETDFCGRKRYKKEKPSKLDSSPCAYKESKMSVSPTPSIKFSEAIITPIPDQEGVGSPQGSKSSYCSYGSATKAPASQTDVKQRSPSVASNKSKSSYCSLGILKKSSSTTKPTAKRSTLIIPAANRKGTKPFMPQQTSQSLLPPAASKPILPPATSKSLLKPPSASKTQKLSLTSKSSKSPKKLKPPSTLNNSKPFPPSNSKPLFPPPPPQKKVETTGPVTGSYYSLLDYCKSPSNKKPTSDQSAASVSSPYTATGYGPRVPERHEERPETQKELENKMEKKMPRSTYEQGGLLSPSPYETDIERIHRKSKRRRKRRHSSSSSSSCSTASSWRSGHSSIRSRSKHKGRHKSRRKYKEIPIKEPKSRDEVDAGEGQRGRYERAVLHRQQRERRKRPRGRMIRKYTRTSTHHRGRMLYKDRPRGRKAKVDMTQFLTDEGRHLQRKQSRYGYGDEKECFWMESQETQYSQNGLLQAESSSSKDLPSPHQQQCFRIASQETRFSQKGPLQNQICCQAFIQEIARNINQEGNTPFSQMHYQPKINRNQHQGFPTYYPKGNNNFPKDQASRQLILWKSFPRESAFDKSHCCQKTPQIPPLQQRPVCRHEGQIPAMQKELSHMQDYINDKNSPQYPIPCATYGRLPCGHQILSPVQARCGRHQIFPCNGELVCNQKIPPQSSIKKITCGQQIPEVGGDFQKPSYISRKPCGSEKSVCIQEPPKICSIPRPVCGQNLNRSCQNTSRSCQRPQYPTCQHTQTIEDSDSYEGRWERSSINIRNQKGYSRDFPNGRLQRSRTHIGGQDKRSRSYSSIHSPCQSHSSMSIRKSKKKYSKPRGRYLSNRCSRESLRSPNRSSLSINSGRWSRSQEHIDYLGRRSYSSYPRHRSRRRKTSSTSICSSKRDVSKKRSCSGSSGKRVKNLWPSKKRNKKELKRNSSEMGRWERSREHLFHQGVSSTSLVSSSLRRKSSKVKKARKSSSLENRHNKKSSKKSSKRKTKGSDSSVESCASRKKESRRCPPSSARGSGRWARSTYHIETTQPRRNSSSISIAGRSSNKYNKEKKRLRPTSSRKSNTSLKHRKTTGVGKKKGKRSNTSIEKCKSKSSPKHHCHHDKSSLRSESRSERSWRHVQEQRWGAVRHTEKPGHRHYGHSHKIYTSIKSESNDGINNYPMFQNHQRSPQISIASISQCSSVLYEREIREFNPVESHSNDSLSRYEKRIAKQTYLRQTPTEQLAPKQKEERSRDPIKSHIRTMEPCCSKTSPVRKSKEYQDNRTKTTGLLRNAFRRMLKKTKKKRRYISKPRSFRLYSSTNSEIRCGTASKPKRSSSNDSLERDQRKYEPLDKKEQLKDYD</sequence>
<feature type="compositionally biased region" description="Low complexity" evidence="1">
    <location>
        <begin position="411"/>
        <end position="423"/>
    </location>
</feature>
<dbReference type="EMBL" id="VTPC01007056">
    <property type="protein sequence ID" value="KAF2894371.1"/>
    <property type="molecule type" value="Genomic_DNA"/>
</dbReference>
<evidence type="ECO:0000313" key="2">
    <source>
        <dbReference type="EMBL" id="KAF2894371.1"/>
    </source>
</evidence>
<feature type="compositionally biased region" description="Polar residues" evidence="1">
    <location>
        <begin position="1364"/>
        <end position="1373"/>
    </location>
</feature>
<feature type="region of interest" description="Disordered" evidence="1">
    <location>
        <begin position="287"/>
        <end position="306"/>
    </location>
</feature>
<dbReference type="Proteomes" id="UP000801492">
    <property type="component" value="Unassembled WGS sequence"/>
</dbReference>
<feature type="compositionally biased region" description="Polar residues" evidence="1">
    <location>
        <begin position="1148"/>
        <end position="1160"/>
    </location>
</feature>
<feature type="compositionally biased region" description="Basic residues" evidence="1">
    <location>
        <begin position="1262"/>
        <end position="1274"/>
    </location>
</feature>
<gene>
    <name evidence="2" type="ORF">ILUMI_11802</name>
</gene>
<feature type="compositionally biased region" description="Basic residues" evidence="1">
    <location>
        <begin position="689"/>
        <end position="702"/>
    </location>
</feature>
<feature type="compositionally biased region" description="Basic and acidic residues" evidence="1">
    <location>
        <begin position="287"/>
        <end position="299"/>
    </location>
</feature>
<feature type="region of interest" description="Disordered" evidence="1">
    <location>
        <begin position="1174"/>
        <end position="1424"/>
    </location>
</feature>
<dbReference type="OrthoDB" id="10689520at2759"/>
<feature type="compositionally biased region" description="Low complexity" evidence="1">
    <location>
        <begin position="1107"/>
        <end position="1122"/>
    </location>
</feature>
<keyword evidence="3" id="KW-1185">Reference proteome</keyword>